<dbReference type="OrthoDB" id="6302565at2759"/>
<organism evidence="1 2">
    <name type="scientific">Paragonimus westermani</name>
    <dbReference type="NCBI Taxonomy" id="34504"/>
    <lineage>
        <taxon>Eukaryota</taxon>
        <taxon>Metazoa</taxon>
        <taxon>Spiralia</taxon>
        <taxon>Lophotrochozoa</taxon>
        <taxon>Platyhelminthes</taxon>
        <taxon>Trematoda</taxon>
        <taxon>Digenea</taxon>
        <taxon>Plagiorchiida</taxon>
        <taxon>Troglotremata</taxon>
        <taxon>Troglotrematidae</taxon>
        <taxon>Paragonimus</taxon>
    </lineage>
</organism>
<reference evidence="1 2" key="1">
    <citation type="submission" date="2019-07" db="EMBL/GenBank/DDBJ databases">
        <title>Annotation for the trematode Paragonimus westermani.</title>
        <authorList>
            <person name="Choi Y.-J."/>
        </authorList>
    </citation>
    <scope>NUCLEOTIDE SEQUENCE [LARGE SCALE GENOMIC DNA]</scope>
    <source>
        <strain evidence="1">180907_Pwestermani</strain>
    </source>
</reference>
<accession>A0A8T0DDH4</accession>
<evidence type="ECO:0000313" key="1">
    <source>
        <dbReference type="EMBL" id="KAF8565830.1"/>
    </source>
</evidence>
<dbReference type="AlphaFoldDB" id="A0A8T0DDH4"/>
<keyword evidence="2" id="KW-1185">Reference proteome</keyword>
<gene>
    <name evidence="1" type="ORF">P879_09862</name>
</gene>
<name>A0A8T0DDH4_9TREM</name>
<proteinExistence type="predicted"/>
<dbReference type="EMBL" id="JTDF01006042">
    <property type="protein sequence ID" value="KAF8565830.1"/>
    <property type="molecule type" value="Genomic_DNA"/>
</dbReference>
<dbReference type="Proteomes" id="UP000699462">
    <property type="component" value="Unassembled WGS sequence"/>
</dbReference>
<evidence type="ECO:0000313" key="2">
    <source>
        <dbReference type="Proteomes" id="UP000699462"/>
    </source>
</evidence>
<sequence>MPLQLFRNNPPVTVETLQNVIRNLDSTPEEESCLDDTVVIDSEDCLDMDDSDTLNLPVEFRRQTTE</sequence>
<comment type="caution">
    <text evidence="1">The sequence shown here is derived from an EMBL/GenBank/DDBJ whole genome shotgun (WGS) entry which is preliminary data.</text>
</comment>
<protein>
    <submittedName>
        <fullName evidence="1">Uncharacterized protein</fullName>
    </submittedName>
</protein>